<name>A0A7G7CSR7_9CORY</name>
<gene>
    <name evidence="2" type="ORF">H0194_10510</name>
</gene>
<sequence>MAATVAATTLIFPLTACGSDAEDGKKFAVASDGSSGEGDKGGGEKKLRLEHSQLKPVSIDSSRVVGDSSRSGAETATEFFDQAEEVVVAGNDPQALASAAAVAVQRGVPMLTQLGQSSTVASELKRLGVKKVYAFGPVSSQEELRAAGAEVKVESAPEDSAEAARTLAGVGKDRNAAVAKLPVDAAGEAPGRPAVLVTEETSIAAVATARAAGADVKVLPAADPRATGESMKLTKNGALAIGEAFGGQERFDAAAKLSAAGELPGGGGLLFPGRRMIALYGHPSGGALGVMGEQPPQEAAQRVQKLVDEYQPHTDYQVMPAFEIIATVASSSPGGDGDFSNEADPKELEPYVDAITDAGGYAFLDLQPGRASLLDQAKRYEDLLKKPNVGLALDPEWKLGPNDMPMDNVGHVQVEEINEVADWLAKLTRENNLPQKGLIVHQFQQQMIRNRENLDTSHPELALIIHADGHGVAEEKFATWEVTKKDLPQGVFLAWKNFYDEDSPTFSPEKTYSDVKPRPWFVSYQ</sequence>
<feature type="region of interest" description="Disordered" evidence="1">
    <location>
        <begin position="26"/>
        <end position="52"/>
    </location>
</feature>
<feature type="compositionally biased region" description="Basic and acidic residues" evidence="1">
    <location>
        <begin position="37"/>
        <end position="52"/>
    </location>
</feature>
<dbReference type="AlphaFoldDB" id="A0A7G7CSR7"/>
<protein>
    <submittedName>
        <fullName evidence="2">Cell wall-binding repeat-containing protein</fullName>
    </submittedName>
</protein>
<organism evidence="2 3">
    <name type="scientific">Corynebacterium incognita</name>
    <dbReference type="NCBI Taxonomy" id="2754725"/>
    <lineage>
        <taxon>Bacteria</taxon>
        <taxon>Bacillati</taxon>
        <taxon>Actinomycetota</taxon>
        <taxon>Actinomycetes</taxon>
        <taxon>Mycobacteriales</taxon>
        <taxon>Corynebacteriaceae</taxon>
        <taxon>Corynebacterium</taxon>
    </lineage>
</organism>
<evidence type="ECO:0000313" key="2">
    <source>
        <dbReference type="EMBL" id="QNE90633.1"/>
    </source>
</evidence>
<keyword evidence="3" id="KW-1185">Reference proteome</keyword>
<dbReference type="KEGG" id="cik:H0194_10510"/>
<accession>A0A7G7CSR7</accession>
<dbReference type="EMBL" id="CP059404">
    <property type="protein sequence ID" value="QNE90633.1"/>
    <property type="molecule type" value="Genomic_DNA"/>
</dbReference>
<evidence type="ECO:0000313" key="3">
    <source>
        <dbReference type="Proteomes" id="UP000515743"/>
    </source>
</evidence>
<dbReference type="Proteomes" id="UP000515743">
    <property type="component" value="Chromosome"/>
</dbReference>
<reference evidence="2 3" key="1">
    <citation type="submission" date="2020-07" db="EMBL/GenBank/DDBJ databases">
        <title>Complete genome and description of Corynebacterium incognita strain Marseille-Q3630 sp. nov.</title>
        <authorList>
            <person name="Boxberger M."/>
        </authorList>
    </citation>
    <scope>NUCLEOTIDE SEQUENCE [LARGE SCALE GENOMIC DNA]</scope>
    <source>
        <strain evidence="2 3">Marseille-Q3630</strain>
    </source>
</reference>
<proteinExistence type="predicted"/>
<evidence type="ECO:0000256" key="1">
    <source>
        <dbReference type="SAM" id="MobiDB-lite"/>
    </source>
</evidence>